<dbReference type="AlphaFoldDB" id="A0A0G4FMK7"/>
<protein>
    <submittedName>
        <fullName evidence="2">Uncharacterized protein</fullName>
    </submittedName>
</protein>
<gene>
    <name evidence="2" type="ORF">Cvel_17800</name>
</gene>
<sequence length="91" mass="10048">MSLPTNTSNSTPAQDLLEQAKLYQQEYQQFVIEQDVIFKEFNPERENSNPSPTTSSSFDVKVADSKQEASQQQNSGSGSSGSNQLLFPNSN</sequence>
<name>A0A0G4FMK7_9ALVE</name>
<accession>A0A0G4FMK7</accession>
<reference evidence="2" key="1">
    <citation type="submission" date="2014-11" db="EMBL/GenBank/DDBJ databases">
        <authorList>
            <person name="Otto D Thomas"/>
            <person name="Naeem Raeece"/>
        </authorList>
    </citation>
    <scope>NUCLEOTIDE SEQUENCE</scope>
</reference>
<feature type="compositionally biased region" description="Low complexity" evidence="1">
    <location>
        <begin position="70"/>
        <end position="84"/>
    </location>
</feature>
<evidence type="ECO:0000313" key="2">
    <source>
        <dbReference type="EMBL" id="CEM15397.1"/>
    </source>
</evidence>
<feature type="region of interest" description="Disordered" evidence="1">
    <location>
        <begin position="41"/>
        <end position="91"/>
    </location>
</feature>
<organism evidence="2">
    <name type="scientific">Chromera velia CCMP2878</name>
    <dbReference type="NCBI Taxonomy" id="1169474"/>
    <lineage>
        <taxon>Eukaryota</taxon>
        <taxon>Sar</taxon>
        <taxon>Alveolata</taxon>
        <taxon>Colpodellida</taxon>
        <taxon>Chromeraceae</taxon>
        <taxon>Chromera</taxon>
    </lineage>
</organism>
<proteinExistence type="predicted"/>
<feature type="compositionally biased region" description="Low complexity" evidence="1">
    <location>
        <begin position="48"/>
        <end position="57"/>
    </location>
</feature>
<dbReference type="EMBL" id="CDMZ01000487">
    <property type="protein sequence ID" value="CEM15397.1"/>
    <property type="molecule type" value="Genomic_DNA"/>
</dbReference>
<dbReference type="VEuPathDB" id="CryptoDB:Cvel_17800"/>
<evidence type="ECO:0000256" key="1">
    <source>
        <dbReference type="SAM" id="MobiDB-lite"/>
    </source>
</evidence>